<feature type="transmembrane region" description="Helical" evidence="1">
    <location>
        <begin position="38"/>
        <end position="58"/>
    </location>
</feature>
<sequence length="154" mass="17505">MVYEEKQYPKFLNLLLIILWLLSLLGAISISARGENPLGLLIALGLISLMLALFYRMLIRVEQNAILIVFGLGIIRKKIDLTGVDVNEFCVRKIPWWYGIGWKSDYQGNIFFCNKPGLGLGIKFKGSKHLLIINTKNLKALQDSIVKTRLLEKD</sequence>
<organism evidence="2 3">
    <name type="scientific">Mesonia sediminis</name>
    <dbReference type="NCBI Taxonomy" id="1703946"/>
    <lineage>
        <taxon>Bacteria</taxon>
        <taxon>Pseudomonadati</taxon>
        <taxon>Bacteroidota</taxon>
        <taxon>Flavobacteriia</taxon>
        <taxon>Flavobacteriales</taxon>
        <taxon>Flavobacteriaceae</taxon>
        <taxon>Mesonia</taxon>
    </lineage>
</organism>
<dbReference type="Proteomes" id="UP001597357">
    <property type="component" value="Unassembled WGS sequence"/>
</dbReference>
<reference evidence="3" key="1">
    <citation type="journal article" date="2019" name="Int. J. Syst. Evol. Microbiol.">
        <title>The Global Catalogue of Microorganisms (GCM) 10K type strain sequencing project: providing services to taxonomists for standard genome sequencing and annotation.</title>
        <authorList>
            <consortium name="The Broad Institute Genomics Platform"/>
            <consortium name="The Broad Institute Genome Sequencing Center for Infectious Disease"/>
            <person name="Wu L."/>
            <person name="Ma J."/>
        </authorList>
    </citation>
    <scope>NUCLEOTIDE SEQUENCE [LARGE SCALE GENOMIC DNA]</scope>
    <source>
        <strain evidence="3">KCTC 42255</strain>
    </source>
</reference>
<keyword evidence="3" id="KW-1185">Reference proteome</keyword>
<dbReference type="EMBL" id="JBHULZ010000004">
    <property type="protein sequence ID" value="MFD2696524.1"/>
    <property type="molecule type" value="Genomic_DNA"/>
</dbReference>
<name>A0ABW5SBL0_9FLAO</name>
<protein>
    <recommendedName>
        <fullName evidence="4">PH domain-containing protein</fullName>
    </recommendedName>
</protein>
<accession>A0ABW5SBL0</accession>
<keyword evidence="1" id="KW-1133">Transmembrane helix</keyword>
<comment type="caution">
    <text evidence="2">The sequence shown here is derived from an EMBL/GenBank/DDBJ whole genome shotgun (WGS) entry which is preliminary data.</text>
</comment>
<proteinExistence type="predicted"/>
<dbReference type="RefSeq" id="WP_379042763.1">
    <property type="nucleotide sequence ID" value="NZ_JBHULZ010000004.1"/>
</dbReference>
<gene>
    <name evidence="2" type="ORF">ACFSQ0_00815</name>
</gene>
<evidence type="ECO:0000256" key="1">
    <source>
        <dbReference type="SAM" id="Phobius"/>
    </source>
</evidence>
<feature type="transmembrane region" description="Helical" evidence="1">
    <location>
        <begin position="12"/>
        <end position="32"/>
    </location>
</feature>
<evidence type="ECO:0000313" key="2">
    <source>
        <dbReference type="EMBL" id="MFD2696524.1"/>
    </source>
</evidence>
<keyword evidence="1" id="KW-0812">Transmembrane</keyword>
<keyword evidence="1" id="KW-0472">Membrane</keyword>
<evidence type="ECO:0008006" key="4">
    <source>
        <dbReference type="Google" id="ProtNLM"/>
    </source>
</evidence>
<evidence type="ECO:0000313" key="3">
    <source>
        <dbReference type="Proteomes" id="UP001597357"/>
    </source>
</evidence>